<dbReference type="OrthoDB" id="66881at2759"/>
<comment type="similarity">
    <text evidence="2">Belongs to the FAD-binding monooxygenase family.</text>
</comment>
<dbReference type="EMBL" id="LFZN01000032">
    <property type="protein sequence ID" value="KXT03298.1"/>
    <property type="molecule type" value="Genomic_DNA"/>
</dbReference>
<gene>
    <name evidence="9" type="ORF">AC578_4739</name>
</gene>
<dbReference type="PANTHER" id="PTHR43098:SF3">
    <property type="entry name" value="L-ORNITHINE N(5)-MONOOXYGENASE-RELATED"/>
    <property type="match status" value="1"/>
</dbReference>
<evidence type="ECO:0000256" key="2">
    <source>
        <dbReference type="ARBA" id="ARBA00010139"/>
    </source>
</evidence>
<feature type="domain" description="FAD/NAD(P)-binding" evidence="8">
    <location>
        <begin position="52"/>
        <end position="275"/>
    </location>
</feature>
<sequence length="588" mass="67432">MGQRMPYTFTSASHLLATIKRKQHFSHPLSYRIKASPYEMGSVGEPDVPYTDVLLVGAGFASFTLLNRLRKLGLSVEIYEKGAASGGIWYWNCYPGARVDSDTPIYQLFDKELWEDFTYKERYPAWPELRRYFQHVDKKWNVSAHTTYNKMVDTATFDEKTNLWTIECADSSVIKARWFIPCIGFASKHYSPPFPGLDKFKGEIFHTAKWPQHGVNLKNKRIAVIGTGASGIQTIQELTPLAKEMTVYQRTPNLCLPMNQRKLDPEEEEKKKKDGTYEKLINDTRSTFAGFTYDFVDKKTFDDTPEQRDAFYHKLLVEEGGFRYWLNTYSDMLFDDKANDEAYNYWRNFVLSRVKNPEKQELLAPAKKPHPWGTKRPSLEQRFYEEVDKDHVEIIDVNANPIEAVEETGLRTPKGLKEIDVLVLATGFDSVTGSLAQLNIRDTKDETIADHWKNGTKTSMGIAIPGFPNMFFLYGPQAPTAFSNGPSCTQFQAEFVEEAMKRIQKDGITRFEATQAAEDDWCKRMNEKWDATLFPMAKSWYSGANIPGKKVEPLNWAGGMVEYVDSLHKSLDNDYQGWTVQKGEPTMV</sequence>
<evidence type="ECO:0000256" key="7">
    <source>
        <dbReference type="ARBA" id="ARBA00023033"/>
    </source>
</evidence>
<keyword evidence="10" id="KW-1185">Reference proteome</keyword>
<dbReference type="PRINTS" id="PR00411">
    <property type="entry name" value="PNDRDTASEI"/>
</dbReference>
<evidence type="ECO:0000256" key="5">
    <source>
        <dbReference type="ARBA" id="ARBA00022857"/>
    </source>
</evidence>
<evidence type="ECO:0000256" key="1">
    <source>
        <dbReference type="ARBA" id="ARBA00001974"/>
    </source>
</evidence>
<proteinExistence type="inferred from homology"/>
<dbReference type="Pfam" id="PF07992">
    <property type="entry name" value="Pyr_redox_2"/>
    <property type="match status" value="1"/>
</dbReference>
<reference evidence="9 10" key="1">
    <citation type="submission" date="2015-07" db="EMBL/GenBank/DDBJ databases">
        <title>Comparative genomics of the Sigatoka disease complex on banana suggests a link between parallel evolutionary changes in Pseudocercospora fijiensis and Pseudocercospora eumusae and increased virulence on the banana host.</title>
        <authorList>
            <person name="Chang T.-C."/>
            <person name="Salvucci A."/>
            <person name="Crous P.W."/>
            <person name="Stergiopoulos I."/>
        </authorList>
    </citation>
    <scope>NUCLEOTIDE SEQUENCE [LARGE SCALE GENOMIC DNA]</scope>
    <source>
        <strain evidence="9 10">CBS 114824</strain>
    </source>
</reference>
<evidence type="ECO:0000259" key="8">
    <source>
        <dbReference type="Pfam" id="PF07992"/>
    </source>
</evidence>
<comment type="cofactor">
    <cofactor evidence="1">
        <name>FAD</name>
        <dbReference type="ChEBI" id="CHEBI:57692"/>
    </cofactor>
</comment>
<evidence type="ECO:0000313" key="9">
    <source>
        <dbReference type="EMBL" id="KXT03298.1"/>
    </source>
</evidence>
<dbReference type="AlphaFoldDB" id="A0A139HLE4"/>
<dbReference type="InterPro" id="IPR050775">
    <property type="entry name" value="FAD-binding_Monooxygenases"/>
</dbReference>
<evidence type="ECO:0000256" key="6">
    <source>
        <dbReference type="ARBA" id="ARBA00023002"/>
    </source>
</evidence>
<protein>
    <recommendedName>
        <fullName evidence="8">FAD/NAD(P)-binding domain-containing protein</fullName>
    </recommendedName>
</protein>
<name>A0A139HLE4_9PEZI</name>
<keyword evidence="7" id="KW-0503">Monooxygenase</keyword>
<dbReference type="Gene3D" id="3.50.50.60">
    <property type="entry name" value="FAD/NAD(P)-binding domain"/>
    <property type="match status" value="3"/>
</dbReference>
<keyword evidence="6" id="KW-0560">Oxidoreductase</keyword>
<keyword evidence="5" id="KW-0521">NADP</keyword>
<organism evidence="9 10">
    <name type="scientific">Pseudocercospora eumusae</name>
    <dbReference type="NCBI Taxonomy" id="321146"/>
    <lineage>
        <taxon>Eukaryota</taxon>
        <taxon>Fungi</taxon>
        <taxon>Dikarya</taxon>
        <taxon>Ascomycota</taxon>
        <taxon>Pezizomycotina</taxon>
        <taxon>Dothideomycetes</taxon>
        <taxon>Dothideomycetidae</taxon>
        <taxon>Mycosphaerellales</taxon>
        <taxon>Mycosphaerellaceae</taxon>
        <taxon>Pseudocercospora</taxon>
    </lineage>
</organism>
<evidence type="ECO:0000256" key="4">
    <source>
        <dbReference type="ARBA" id="ARBA00022827"/>
    </source>
</evidence>
<dbReference type="GO" id="GO:0004497">
    <property type="term" value="F:monooxygenase activity"/>
    <property type="evidence" value="ECO:0007669"/>
    <property type="project" value="UniProtKB-KW"/>
</dbReference>
<accession>A0A139HLE4</accession>
<evidence type="ECO:0000313" key="10">
    <source>
        <dbReference type="Proteomes" id="UP000070133"/>
    </source>
</evidence>
<comment type="caution">
    <text evidence="9">The sequence shown here is derived from an EMBL/GenBank/DDBJ whole genome shotgun (WGS) entry which is preliminary data.</text>
</comment>
<dbReference type="InterPro" id="IPR036188">
    <property type="entry name" value="FAD/NAD-bd_sf"/>
</dbReference>
<keyword evidence="3" id="KW-0285">Flavoprotein</keyword>
<dbReference type="SUPFAM" id="SSF51905">
    <property type="entry name" value="FAD/NAD(P)-binding domain"/>
    <property type="match status" value="2"/>
</dbReference>
<dbReference type="Proteomes" id="UP000070133">
    <property type="component" value="Unassembled WGS sequence"/>
</dbReference>
<keyword evidence="4" id="KW-0274">FAD</keyword>
<dbReference type="InterPro" id="IPR023753">
    <property type="entry name" value="FAD/NAD-binding_dom"/>
</dbReference>
<dbReference type="PANTHER" id="PTHR43098">
    <property type="entry name" value="L-ORNITHINE N(5)-MONOOXYGENASE-RELATED"/>
    <property type="match status" value="1"/>
</dbReference>
<evidence type="ECO:0000256" key="3">
    <source>
        <dbReference type="ARBA" id="ARBA00022630"/>
    </source>
</evidence>